<dbReference type="Gene3D" id="1.10.10.10">
    <property type="entry name" value="Winged helix-like DNA-binding domain superfamily/Winged helix DNA-binding domain"/>
    <property type="match status" value="1"/>
</dbReference>
<dbReference type="OrthoDB" id="9793615at2"/>
<dbReference type="InterPro" id="IPR013196">
    <property type="entry name" value="HTH_11"/>
</dbReference>
<dbReference type="InterPro" id="IPR051257">
    <property type="entry name" value="Diverse_CBS-Domain"/>
</dbReference>
<feature type="domain" description="CBS" evidence="3">
    <location>
        <begin position="82"/>
        <end position="143"/>
    </location>
</feature>
<protein>
    <recommendedName>
        <fullName evidence="3">CBS domain-containing protein</fullName>
    </recommendedName>
</protein>
<dbReference type="InterPro" id="IPR036390">
    <property type="entry name" value="WH_DNA-bd_sf"/>
</dbReference>
<dbReference type="STRING" id="1390249.BHU72_11540"/>
<dbReference type="SUPFAM" id="SSF46785">
    <property type="entry name" value="Winged helix' DNA-binding domain"/>
    <property type="match status" value="1"/>
</dbReference>
<dbReference type="AlphaFoldDB" id="A0A1E5L7Q7"/>
<dbReference type="InterPro" id="IPR036388">
    <property type="entry name" value="WH-like_DNA-bd_sf"/>
</dbReference>
<proteinExistence type="predicted"/>
<evidence type="ECO:0000259" key="3">
    <source>
        <dbReference type="PROSITE" id="PS51371"/>
    </source>
</evidence>
<evidence type="ECO:0000256" key="2">
    <source>
        <dbReference type="PROSITE-ProRule" id="PRU00703"/>
    </source>
</evidence>
<dbReference type="InterPro" id="IPR016842">
    <property type="entry name" value="UCP026546_HTH-CBS"/>
</dbReference>
<reference evidence="4 5" key="1">
    <citation type="submission" date="2016-09" db="EMBL/GenBank/DDBJ databases">
        <title>Desulfuribacillus arsenicus sp. nov., an obligately anaerobic, dissimilatory arsenic- and antimonate-reducing bacterium isolated from anoxic sediments.</title>
        <authorList>
            <person name="Abin C.A."/>
            <person name="Hollibaugh J.T."/>
        </authorList>
    </citation>
    <scope>NUCLEOTIDE SEQUENCE [LARGE SCALE GENOMIC DNA]</scope>
    <source>
        <strain evidence="4 5">MLFW-2</strain>
    </source>
</reference>
<dbReference type="CDD" id="cd04617">
    <property type="entry name" value="CBS_pair_CcpN"/>
    <property type="match status" value="1"/>
</dbReference>
<dbReference type="SUPFAM" id="SSF54631">
    <property type="entry name" value="CBS-domain pair"/>
    <property type="match status" value="1"/>
</dbReference>
<organism evidence="4 5">
    <name type="scientific">Desulfuribacillus stibiiarsenatis</name>
    <dbReference type="NCBI Taxonomy" id="1390249"/>
    <lineage>
        <taxon>Bacteria</taxon>
        <taxon>Bacillati</taxon>
        <taxon>Bacillota</taxon>
        <taxon>Desulfuribacillia</taxon>
        <taxon>Desulfuribacillales</taxon>
        <taxon>Desulfuribacillaceae</taxon>
        <taxon>Desulfuribacillus</taxon>
    </lineage>
</organism>
<dbReference type="Proteomes" id="UP000095255">
    <property type="component" value="Unassembled WGS sequence"/>
</dbReference>
<gene>
    <name evidence="4" type="ORF">BHU72_11540</name>
</gene>
<evidence type="ECO:0000313" key="4">
    <source>
        <dbReference type="EMBL" id="OEH86166.1"/>
    </source>
</evidence>
<dbReference type="EMBL" id="MJAT01000006">
    <property type="protein sequence ID" value="OEH86166.1"/>
    <property type="molecule type" value="Genomic_DNA"/>
</dbReference>
<keyword evidence="5" id="KW-1185">Reference proteome</keyword>
<dbReference type="InterPro" id="IPR046342">
    <property type="entry name" value="CBS_dom_sf"/>
</dbReference>
<dbReference type="Pfam" id="PF00571">
    <property type="entry name" value="CBS"/>
    <property type="match status" value="2"/>
</dbReference>
<dbReference type="Gene3D" id="3.10.580.10">
    <property type="entry name" value="CBS-domain"/>
    <property type="match status" value="1"/>
</dbReference>
<accession>A0A1E5L7Q7</accession>
<dbReference type="PANTHER" id="PTHR43080:SF2">
    <property type="entry name" value="CBS DOMAIN-CONTAINING PROTEIN"/>
    <property type="match status" value="1"/>
</dbReference>
<dbReference type="InterPro" id="IPR000644">
    <property type="entry name" value="CBS_dom"/>
</dbReference>
<evidence type="ECO:0000313" key="5">
    <source>
        <dbReference type="Proteomes" id="UP000095255"/>
    </source>
</evidence>
<dbReference type="SMART" id="SM00116">
    <property type="entry name" value="CBS"/>
    <property type="match status" value="2"/>
</dbReference>
<dbReference type="Pfam" id="PF08279">
    <property type="entry name" value="HTH_11"/>
    <property type="match status" value="1"/>
</dbReference>
<keyword evidence="1 2" id="KW-0129">CBS domain</keyword>
<feature type="domain" description="CBS" evidence="3">
    <location>
        <begin position="150"/>
        <end position="211"/>
    </location>
</feature>
<evidence type="ECO:0000256" key="1">
    <source>
        <dbReference type="ARBA" id="ARBA00023122"/>
    </source>
</evidence>
<sequence>MTIELNKRQELIIEIVKSDGPITGEHIADRLCLSRAALRPDLAILTMAGYLDARPRVGYFFSGKHQGEIYSKRLRLLKVKDYKSIPVVINEKSTAYDAMCMMFMEDLGTVFVTREEEGLIVLVGLVSKKDLLKIAVAQQNMPEIPISMVMTRTPHIITVAPTDSLYEAAQKIVEFHVNCLPVINKQNGKNELVGLISRTTITRVFVELGSLKTV</sequence>
<dbReference type="PANTHER" id="PTHR43080">
    <property type="entry name" value="CBS DOMAIN-CONTAINING PROTEIN CBSX3, MITOCHONDRIAL"/>
    <property type="match status" value="1"/>
</dbReference>
<comment type="caution">
    <text evidence="4">The sequence shown here is derived from an EMBL/GenBank/DDBJ whole genome shotgun (WGS) entry which is preliminary data.</text>
</comment>
<dbReference type="PIRSF" id="PIRSF026546">
    <property type="entry name" value="UCP026546_CBS_YqzB"/>
    <property type="match status" value="1"/>
</dbReference>
<name>A0A1E5L7Q7_9FIRM</name>
<dbReference type="RefSeq" id="WP_069701395.1">
    <property type="nucleotide sequence ID" value="NZ_MJAT01000006.1"/>
</dbReference>
<dbReference type="PROSITE" id="PS51371">
    <property type="entry name" value="CBS"/>
    <property type="match status" value="2"/>
</dbReference>